<keyword evidence="3" id="KW-1185">Reference proteome</keyword>
<dbReference type="OrthoDB" id="3070804at2759"/>
<evidence type="ECO:0000256" key="1">
    <source>
        <dbReference type="SAM" id="MobiDB-lite"/>
    </source>
</evidence>
<reference evidence="2 3" key="1">
    <citation type="submission" date="2019-01" db="EMBL/GenBank/DDBJ databases">
        <title>Draft genome sequence of Psathyrella aberdarensis IHI B618.</title>
        <authorList>
            <person name="Buettner E."/>
            <person name="Kellner H."/>
        </authorList>
    </citation>
    <scope>NUCLEOTIDE SEQUENCE [LARGE SCALE GENOMIC DNA]</scope>
    <source>
        <strain evidence="2 3">IHI B618</strain>
    </source>
</reference>
<gene>
    <name evidence="2" type="ORF">EST38_g4467</name>
</gene>
<feature type="region of interest" description="Disordered" evidence="1">
    <location>
        <begin position="96"/>
        <end position="121"/>
    </location>
</feature>
<comment type="caution">
    <text evidence="2">The sequence shown here is derived from an EMBL/GenBank/DDBJ whole genome shotgun (WGS) entry which is preliminary data.</text>
</comment>
<organism evidence="2 3">
    <name type="scientific">Candolleomyces aberdarensis</name>
    <dbReference type="NCBI Taxonomy" id="2316362"/>
    <lineage>
        <taxon>Eukaryota</taxon>
        <taxon>Fungi</taxon>
        <taxon>Dikarya</taxon>
        <taxon>Basidiomycota</taxon>
        <taxon>Agaricomycotina</taxon>
        <taxon>Agaricomycetes</taxon>
        <taxon>Agaricomycetidae</taxon>
        <taxon>Agaricales</taxon>
        <taxon>Agaricineae</taxon>
        <taxon>Psathyrellaceae</taxon>
        <taxon>Candolleomyces</taxon>
    </lineage>
</organism>
<accession>A0A4Q2DMI5</accession>
<dbReference type="AlphaFoldDB" id="A0A4Q2DMI5"/>
<name>A0A4Q2DMI5_9AGAR</name>
<dbReference type="Proteomes" id="UP000290288">
    <property type="component" value="Unassembled WGS sequence"/>
</dbReference>
<proteinExistence type="predicted"/>
<feature type="compositionally biased region" description="Polar residues" evidence="1">
    <location>
        <begin position="103"/>
        <end position="119"/>
    </location>
</feature>
<dbReference type="EMBL" id="SDEE01000109">
    <property type="protein sequence ID" value="RXW21390.1"/>
    <property type="molecule type" value="Genomic_DNA"/>
</dbReference>
<evidence type="ECO:0000313" key="2">
    <source>
        <dbReference type="EMBL" id="RXW21390.1"/>
    </source>
</evidence>
<sequence length="208" mass="23653">MIAQCDNETRPCGFYINLSQLHREALLHSDYAHIPTNESGRARPDMDLYIAAFDTRAGLQEDAPYFEGYCGEDDRKYPSVAQQAGLLVEFRTRIPVQDPPPSGATTRVQRPRVNNNGNKKTFLPRSWNVSQADRFSRMLDHGQGVSEHEFQCLYEQCDSCKRFYRTDKLKAHILSCCKKKEIIILEDSDDEVASTKIASSSKVKLEDA</sequence>
<evidence type="ECO:0000313" key="3">
    <source>
        <dbReference type="Proteomes" id="UP000290288"/>
    </source>
</evidence>
<protein>
    <submittedName>
        <fullName evidence="2">Uncharacterized protein</fullName>
    </submittedName>
</protein>